<dbReference type="InterPro" id="IPR001478">
    <property type="entry name" value="PDZ"/>
</dbReference>
<dbReference type="InterPro" id="IPR004447">
    <property type="entry name" value="Peptidase_S41A"/>
</dbReference>
<evidence type="ECO:0000256" key="5">
    <source>
        <dbReference type="RuleBase" id="RU004404"/>
    </source>
</evidence>
<dbReference type="GO" id="GO:0008236">
    <property type="term" value="F:serine-type peptidase activity"/>
    <property type="evidence" value="ECO:0007669"/>
    <property type="project" value="UniProtKB-KW"/>
</dbReference>
<keyword evidence="3 5" id="KW-0378">Hydrolase</keyword>
<comment type="caution">
    <text evidence="7">The sequence shown here is derived from an EMBL/GenBank/DDBJ whole genome shotgun (WGS) entry which is preliminary data.</text>
</comment>
<dbReference type="InterPro" id="IPR002477">
    <property type="entry name" value="Peptidoglycan-bd-like"/>
</dbReference>
<evidence type="ECO:0000256" key="1">
    <source>
        <dbReference type="ARBA" id="ARBA00009179"/>
    </source>
</evidence>
<dbReference type="InterPro" id="IPR055210">
    <property type="entry name" value="CtpA/B_N"/>
</dbReference>
<dbReference type="InterPro" id="IPR041489">
    <property type="entry name" value="PDZ_6"/>
</dbReference>
<evidence type="ECO:0000256" key="3">
    <source>
        <dbReference type="ARBA" id="ARBA00022801"/>
    </source>
</evidence>
<dbReference type="EMBL" id="QRDY01000010">
    <property type="protein sequence ID" value="RED57557.1"/>
    <property type="molecule type" value="Genomic_DNA"/>
</dbReference>
<dbReference type="NCBIfam" id="TIGR00225">
    <property type="entry name" value="prc"/>
    <property type="match status" value="1"/>
</dbReference>
<dbReference type="CDD" id="cd07560">
    <property type="entry name" value="Peptidase_S41_CPP"/>
    <property type="match status" value="1"/>
</dbReference>
<dbReference type="GO" id="GO:0004175">
    <property type="term" value="F:endopeptidase activity"/>
    <property type="evidence" value="ECO:0007669"/>
    <property type="project" value="TreeGrafter"/>
</dbReference>
<dbReference type="Gene3D" id="3.30.750.44">
    <property type="match status" value="1"/>
</dbReference>
<evidence type="ECO:0000256" key="2">
    <source>
        <dbReference type="ARBA" id="ARBA00022670"/>
    </source>
</evidence>
<dbReference type="GO" id="GO:0007165">
    <property type="term" value="P:signal transduction"/>
    <property type="evidence" value="ECO:0007669"/>
    <property type="project" value="TreeGrafter"/>
</dbReference>
<dbReference type="RefSeq" id="WP_115993857.1">
    <property type="nucleotide sequence ID" value="NZ_QRDY01000010.1"/>
</dbReference>
<reference evidence="7 8" key="1">
    <citation type="submission" date="2018-07" db="EMBL/GenBank/DDBJ databases">
        <title>Genomic Encyclopedia of Type Strains, Phase III (KMG-III): the genomes of soil and plant-associated and newly described type strains.</title>
        <authorList>
            <person name="Whitman W."/>
        </authorList>
    </citation>
    <scope>NUCLEOTIDE SEQUENCE [LARGE SCALE GENOMIC DNA]</scope>
    <source>
        <strain evidence="7 8">CECT 8236</strain>
    </source>
</reference>
<dbReference type="Gene3D" id="2.30.42.10">
    <property type="match status" value="1"/>
</dbReference>
<dbReference type="Gene3D" id="1.10.101.10">
    <property type="entry name" value="PGBD-like superfamily/PGBD"/>
    <property type="match status" value="1"/>
</dbReference>
<dbReference type="Pfam" id="PF03572">
    <property type="entry name" value="Peptidase_S41"/>
    <property type="match status" value="1"/>
</dbReference>
<evidence type="ECO:0000313" key="7">
    <source>
        <dbReference type="EMBL" id="RED57557.1"/>
    </source>
</evidence>
<dbReference type="OrthoDB" id="9812068at2"/>
<evidence type="ECO:0000259" key="6">
    <source>
        <dbReference type="PROSITE" id="PS50106"/>
    </source>
</evidence>
<dbReference type="GO" id="GO:0006508">
    <property type="term" value="P:proteolysis"/>
    <property type="evidence" value="ECO:0007669"/>
    <property type="project" value="UniProtKB-KW"/>
</dbReference>
<keyword evidence="4 5" id="KW-0720">Serine protease</keyword>
<dbReference type="InterPro" id="IPR036366">
    <property type="entry name" value="PGBDSf"/>
</dbReference>
<dbReference type="PANTHER" id="PTHR32060:SF30">
    <property type="entry name" value="CARBOXY-TERMINAL PROCESSING PROTEASE CTPA"/>
    <property type="match status" value="1"/>
</dbReference>
<dbReference type="SMART" id="SM00228">
    <property type="entry name" value="PDZ"/>
    <property type="match status" value="1"/>
</dbReference>
<dbReference type="PROSITE" id="PS50106">
    <property type="entry name" value="PDZ"/>
    <property type="match status" value="1"/>
</dbReference>
<dbReference type="InterPro" id="IPR005151">
    <property type="entry name" value="Tail-specific_protease"/>
</dbReference>
<organism evidence="7 8">
    <name type="scientific">Cohnella lupini</name>
    <dbReference type="NCBI Taxonomy" id="1294267"/>
    <lineage>
        <taxon>Bacteria</taxon>
        <taxon>Bacillati</taxon>
        <taxon>Bacillota</taxon>
        <taxon>Bacilli</taxon>
        <taxon>Bacillales</taxon>
        <taxon>Paenibacillaceae</taxon>
        <taxon>Cohnella</taxon>
    </lineage>
</organism>
<dbReference type="SUPFAM" id="SSF47090">
    <property type="entry name" value="PGBD-like"/>
    <property type="match status" value="1"/>
</dbReference>
<gene>
    <name evidence="7" type="ORF">DFP95_11030</name>
</gene>
<dbReference type="InterPro" id="IPR036365">
    <property type="entry name" value="PGBD-like_sf"/>
</dbReference>
<dbReference type="GO" id="GO:0030288">
    <property type="term" value="C:outer membrane-bounded periplasmic space"/>
    <property type="evidence" value="ECO:0007669"/>
    <property type="project" value="TreeGrafter"/>
</dbReference>
<dbReference type="Proteomes" id="UP000256869">
    <property type="component" value="Unassembled WGS sequence"/>
</dbReference>
<sequence>MWFRGRTVVAMMVLTAIAASVATYSFFELSDWSLKPSGSDASSENEGLNQDELDKLNKAFNLIEQRFIVPMDRNKLLDGALQGMVESLSDPYSVYKSEEEAEEFNDAIHGAFTGIGAELRVDNGEIVVEAPIRGSPAERAGLQPLDVLLSVNGESLKGVTLSEAVAKIRGPKGTKAKLKVRRSGVTEPLDLELVRDRIGLKTVDAEISPDGIGHLIINQFDDETAGQVAIELQRLRTNGMKALVIDVRDNPGGLLKTVIDVADQLVEKGKPIVQSEYKDGERIVDVAKNGVMDNAIPLVVLINEGSASAAEILAGALKQSADAVLVGITTYGKGTVQVPFNEELGDKSLIKLTVNKWLLPDGTWIDQKGIEPDIEVAQPDYFQAYRLPRDYILKFDTSGEAVENLQNILEGVGFPADRTDGYFSQETKKALERFQQQQALPVSGEVDPKTAQRLEDILQENLQKPEVDTQWQAALSKAREMMQAR</sequence>
<dbReference type="SUPFAM" id="SSF52096">
    <property type="entry name" value="ClpP/crotonase"/>
    <property type="match status" value="1"/>
</dbReference>
<keyword evidence="8" id="KW-1185">Reference proteome</keyword>
<dbReference type="FunFam" id="2.30.42.10:FF:000063">
    <property type="entry name" value="Peptidase, S41 family"/>
    <property type="match status" value="1"/>
</dbReference>
<dbReference type="SMART" id="SM00245">
    <property type="entry name" value="TSPc"/>
    <property type="match status" value="1"/>
</dbReference>
<feature type="domain" description="PDZ" evidence="6">
    <location>
        <begin position="110"/>
        <end position="169"/>
    </location>
</feature>
<protein>
    <submittedName>
        <fullName evidence="7">Carboxyl-terminal processing protease</fullName>
    </submittedName>
</protein>
<name>A0A3D9I718_9BACL</name>
<dbReference type="PANTHER" id="PTHR32060">
    <property type="entry name" value="TAIL-SPECIFIC PROTEASE"/>
    <property type="match status" value="1"/>
</dbReference>
<evidence type="ECO:0000313" key="8">
    <source>
        <dbReference type="Proteomes" id="UP000256869"/>
    </source>
</evidence>
<keyword evidence="2 5" id="KW-0645">Protease</keyword>
<dbReference type="Pfam" id="PF01471">
    <property type="entry name" value="PG_binding_1"/>
    <property type="match status" value="1"/>
</dbReference>
<evidence type="ECO:0000256" key="4">
    <source>
        <dbReference type="ARBA" id="ARBA00022825"/>
    </source>
</evidence>
<proteinExistence type="inferred from homology"/>
<dbReference type="InterPro" id="IPR029045">
    <property type="entry name" value="ClpP/crotonase-like_dom_sf"/>
</dbReference>
<dbReference type="SUPFAM" id="SSF50156">
    <property type="entry name" value="PDZ domain-like"/>
    <property type="match status" value="1"/>
</dbReference>
<dbReference type="AlphaFoldDB" id="A0A3D9I718"/>
<dbReference type="Gene3D" id="3.90.226.10">
    <property type="entry name" value="2-enoyl-CoA Hydratase, Chain A, domain 1"/>
    <property type="match status" value="1"/>
</dbReference>
<dbReference type="Pfam" id="PF22694">
    <property type="entry name" value="CtpB_N-like"/>
    <property type="match status" value="1"/>
</dbReference>
<dbReference type="InterPro" id="IPR036034">
    <property type="entry name" value="PDZ_sf"/>
</dbReference>
<accession>A0A3D9I718</accession>
<comment type="similarity">
    <text evidence="1 5">Belongs to the peptidase S41A family.</text>
</comment>
<dbReference type="CDD" id="cd06782">
    <property type="entry name" value="cpPDZ_CPP-like"/>
    <property type="match status" value="1"/>
</dbReference>
<dbReference type="Pfam" id="PF17820">
    <property type="entry name" value="PDZ_6"/>
    <property type="match status" value="1"/>
</dbReference>